<dbReference type="SUPFAM" id="SSF57884">
    <property type="entry name" value="Ada DNA repair protein, N-terminal domain (N-Ada 10)"/>
    <property type="match status" value="1"/>
</dbReference>
<dbReference type="Gene3D" id="3.40.10.10">
    <property type="entry name" value="DNA Methylphosphotriester Repair Domain"/>
    <property type="match status" value="1"/>
</dbReference>
<dbReference type="EMBL" id="JACYGY010000001">
    <property type="protein sequence ID" value="MBE9464179.1"/>
    <property type="molecule type" value="Genomic_DNA"/>
</dbReference>
<dbReference type="Pfam" id="PF02805">
    <property type="entry name" value="Ada_Zn_binding"/>
    <property type="match status" value="1"/>
</dbReference>
<dbReference type="Proteomes" id="UP000634134">
    <property type="component" value="Unassembled WGS sequence"/>
</dbReference>
<feature type="domain" description="Ada DNA repair metal-binding" evidence="2">
    <location>
        <begin position="31"/>
        <end position="77"/>
    </location>
</feature>
<sequence>MILHASLGTSEMEIRRNLGRLIKNGGITLGGYKKAGIYGTLNCRSGKRMKIENRVFFKDEKEAISEGYRPCAHCLPEKYKLWKSSQEREDY</sequence>
<evidence type="ECO:0000313" key="4">
    <source>
        <dbReference type="Proteomes" id="UP000634134"/>
    </source>
</evidence>
<organism evidence="3 4">
    <name type="scientific">Dyadobacter subterraneus</name>
    <dbReference type="NCBI Taxonomy" id="2773304"/>
    <lineage>
        <taxon>Bacteria</taxon>
        <taxon>Pseudomonadati</taxon>
        <taxon>Bacteroidota</taxon>
        <taxon>Cytophagia</taxon>
        <taxon>Cytophagales</taxon>
        <taxon>Spirosomataceae</taxon>
        <taxon>Dyadobacter</taxon>
    </lineage>
</organism>
<comment type="caution">
    <text evidence="3">The sequence shown here is derived from an EMBL/GenBank/DDBJ whole genome shotgun (WGS) entry which is preliminary data.</text>
</comment>
<keyword evidence="4" id="KW-1185">Reference proteome</keyword>
<name>A0ABR9WJ44_9BACT</name>
<accession>A0ABR9WJ44</accession>
<protein>
    <submittedName>
        <fullName evidence="3">Metal-binding protein</fullName>
    </submittedName>
</protein>
<dbReference type="InterPro" id="IPR004026">
    <property type="entry name" value="Ada_DNA_repair_Zn-bd"/>
</dbReference>
<reference evidence="4" key="1">
    <citation type="submission" date="2023-07" db="EMBL/GenBank/DDBJ databases">
        <title>Dyadobacter sp. nov 'subterranea' isolated from contaminted grondwater.</title>
        <authorList>
            <person name="Szabo I."/>
            <person name="Al-Omari J."/>
            <person name="Szerdahelyi S.G."/>
            <person name="Rado J."/>
        </authorList>
    </citation>
    <scope>NUCLEOTIDE SEQUENCE [LARGE SCALE GENOMIC DNA]</scope>
    <source>
        <strain evidence="4">UP-52</strain>
    </source>
</reference>
<dbReference type="RefSeq" id="WP_194122255.1">
    <property type="nucleotide sequence ID" value="NZ_JACYGY010000001.1"/>
</dbReference>
<keyword evidence="1" id="KW-0010">Activator</keyword>
<evidence type="ECO:0000256" key="1">
    <source>
        <dbReference type="ARBA" id="ARBA00023159"/>
    </source>
</evidence>
<dbReference type="InterPro" id="IPR035451">
    <property type="entry name" value="Ada-like_dom_sf"/>
</dbReference>
<evidence type="ECO:0000313" key="3">
    <source>
        <dbReference type="EMBL" id="MBE9464179.1"/>
    </source>
</evidence>
<evidence type="ECO:0000259" key="2">
    <source>
        <dbReference type="Pfam" id="PF02805"/>
    </source>
</evidence>
<proteinExistence type="predicted"/>
<gene>
    <name evidence="3" type="ORF">IEE83_20015</name>
</gene>